<reference evidence="1" key="1">
    <citation type="journal article" date="2018" name="Plasmid">
        <title>Complete sequence of the tumor-inducing plasmid pTiChry5 from the hypervirulent Agrobacterium tumefaciens strain Chry5.</title>
        <authorList>
            <person name="Shao S."/>
            <person name="Zhang X."/>
            <person name="van Heusden G.P.H."/>
            <person name="Hooykaas P.J."/>
        </authorList>
    </citation>
    <scope>NUCLEOTIDE SEQUENCE</scope>
    <source>
        <strain evidence="1">Chry5</strain>
        <plasmid evidence="1">pTiChry5</plasmid>
    </source>
</reference>
<geneLocation type="plasmid" evidence="1">
    <name>pTiChry5</name>
</geneLocation>
<dbReference type="AlphaFoldDB" id="A0A2P0QK25"/>
<gene>
    <name evidence="1" type="ORF">AgrTiChry5_221</name>
</gene>
<keyword evidence="1" id="KW-0614">Plasmid</keyword>
<sequence length="40" mass="4489">MDQYRGAGQENNHQTAHQLVLVDMHLAQSMLKTPPNSVDI</sequence>
<dbReference type="EMBL" id="KX388536">
    <property type="protein sequence ID" value="ARU12621.1"/>
    <property type="molecule type" value="Genomic_DNA"/>
</dbReference>
<evidence type="ECO:0000313" key="1">
    <source>
        <dbReference type="EMBL" id="ARU12621.1"/>
    </source>
</evidence>
<name>A0A2P0QK25_AGRTU</name>
<accession>A0A2P0QK25</accession>
<organism evidence="1">
    <name type="scientific">Agrobacterium tumefaciens</name>
    <dbReference type="NCBI Taxonomy" id="358"/>
    <lineage>
        <taxon>Bacteria</taxon>
        <taxon>Pseudomonadati</taxon>
        <taxon>Pseudomonadota</taxon>
        <taxon>Alphaproteobacteria</taxon>
        <taxon>Hyphomicrobiales</taxon>
        <taxon>Rhizobiaceae</taxon>
        <taxon>Rhizobium/Agrobacterium group</taxon>
        <taxon>Agrobacterium</taxon>
        <taxon>Agrobacterium tumefaciens complex</taxon>
    </lineage>
</organism>
<proteinExistence type="predicted"/>
<protein>
    <submittedName>
        <fullName evidence="1">Uncharacterized protein</fullName>
    </submittedName>
</protein>